<dbReference type="NCBIfam" id="TIGR03998">
    <property type="entry name" value="thiol_BshC"/>
    <property type="match status" value="1"/>
</dbReference>
<dbReference type="Pfam" id="PF10079">
    <property type="entry name" value="Rossmann-like_BshC"/>
    <property type="match status" value="1"/>
</dbReference>
<dbReference type="InterPro" id="IPR055398">
    <property type="entry name" value="Rossmann-like_BshC"/>
</dbReference>
<evidence type="ECO:0000259" key="3">
    <source>
        <dbReference type="Pfam" id="PF10079"/>
    </source>
</evidence>
<dbReference type="HAMAP" id="MF_01867">
    <property type="entry name" value="BshC"/>
    <property type="match status" value="1"/>
</dbReference>
<dbReference type="Pfam" id="PF24850">
    <property type="entry name" value="CC_BshC"/>
    <property type="match status" value="1"/>
</dbReference>
<dbReference type="InterPro" id="IPR055399">
    <property type="entry name" value="CC_BshC"/>
</dbReference>
<dbReference type="InterPro" id="IPR011199">
    <property type="entry name" value="Bacillithiol_biosynth_BshC"/>
</dbReference>
<evidence type="ECO:0000256" key="1">
    <source>
        <dbReference type="ARBA" id="ARBA00022598"/>
    </source>
</evidence>
<comment type="function">
    <text evidence="2">Involved in bacillithiol (BSH) biosynthesis. May catalyze the last step of the pathway, the addition of cysteine to glucosamine malate (GlcN-Mal) to generate BSH.</text>
</comment>
<evidence type="ECO:0000259" key="4">
    <source>
        <dbReference type="Pfam" id="PF24850"/>
    </source>
</evidence>
<comment type="caution">
    <text evidence="5">The sequence shown here is derived from an EMBL/GenBank/DDBJ whole genome shotgun (WGS) entry which is preliminary data.</text>
</comment>
<accession>A0A3L7K0C2</accession>
<sequence length="542" mass="63108">MELENVSIPAANRFASQYLQQEEPVVDYFHYKLNKNVYNERLQDLLQREFRRNELSNCIGSYMKKFPGSPQINESLEKLRQPDSSVVIGGQQAGILTGPLYTIHKAISIIKLAKQQEAELGTPVVPVFWIAGEDHDFPEVNHVFVEKEKSLKKMSITSDQLEKTMVTNIEVEKEKLEQWVRKVFEAFGETKYTKDILGLIDGAINKSKTFVEFFSYIIVELFKSYGLLLIDSADPQLRRMEVDHNLRVLHQSSEITNQVIAQQKMMEEMDFPKTLEIGEYAVNLFYCDDNNERILLEFNPEKEFYSGKNSEVTFTKSELQDLIQKNPERISNNVVTRPLIQEFLFPTLAFIAGPGEIAYWAELKKVFEHVNTKMPPIVPRLNITLLDRAIESEINELHLDLQRVLKAGTIKDKELFWDGVKDARMEELMQEAENWLTNQYEMIEKRASQLDATLEALTKKNLSFHLQQISFLKRKTDQTIQSKNDVMLDKYDRIERALRPNGAPQERIWNVFYYINKYGATLIDRLLELDYQFDGLHKVVKL</sequence>
<keyword evidence="6" id="KW-1185">Reference proteome</keyword>
<dbReference type="RefSeq" id="WP_121680364.1">
    <property type="nucleotide sequence ID" value="NZ_RCVZ01000005.1"/>
</dbReference>
<organism evidence="5 6">
    <name type="scientific">Falsibacillus albus</name>
    <dbReference type="NCBI Taxonomy" id="2478915"/>
    <lineage>
        <taxon>Bacteria</taxon>
        <taxon>Bacillati</taxon>
        <taxon>Bacillota</taxon>
        <taxon>Bacilli</taxon>
        <taxon>Bacillales</taxon>
        <taxon>Bacillaceae</taxon>
        <taxon>Falsibacillus</taxon>
    </lineage>
</organism>
<keyword evidence="1 2" id="KW-0436">Ligase</keyword>
<dbReference type="Proteomes" id="UP000276770">
    <property type="component" value="Unassembled WGS sequence"/>
</dbReference>
<evidence type="ECO:0000256" key="2">
    <source>
        <dbReference type="HAMAP-Rule" id="MF_01867"/>
    </source>
</evidence>
<dbReference type="AlphaFoldDB" id="A0A3L7K0C2"/>
<dbReference type="EMBL" id="RCVZ01000005">
    <property type="protein sequence ID" value="RLQ95839.1"/>
    <property type="molecule type" value="Genomic_DNA"/>
</dbReference>
<gene>
    <name evidence="2 5" type="primary">bshC</name>
    <name evidence="5" type="ORF">D9X91_09475</name>
</gene>
<reference evidence="5 6" key="1">
    <citation type="submission" date="2018-10" db="EMBL/GenBank/DDBJ databases">
        <title>Falsibacillus sp. genome draft.</title>
        <authorList>
            <person name="Shi S."/>
        </authorList>
    </citation>
    <scope>NUCLEOTIDE SEQUENCE [LARGE SCALE GENOMIC DNA]</scope>
    <source>
        <strain evidence="5 6">GY 10110</strain>
    </source>
</reference>
<dbReference type="EC" id="6.-.-.-" evidence="2"/>
<feature type="domain" description="Bacillithiol biosynthesis BshC N-terminal Rossmann-like" evidence="3">
    <location>
        <begin position="1"/>
        <end position="381"/>
    </location>
</feature>
<dbReference type="GO" id="GO:0016874">
    <property type="term" value="F:ligase activity"/>
    <property type="evidence" value="ECO:0007669"/>
    <property type="project" value="UniProtKB-UniRule"/>
</dbReference>
<evidence type="ECO:0000313" key="5">
    <source>
        <dbReference type="EMBL" id="RLQ95839.1"/>
    </source>
</evidence>
<protein>
    <recommendedName>
        <fullName evidence="2">Putative cysteine ligase BshC</fullName>
        <ecNumber evidence="2">6.-.-.-</ecNumber>
    </recommendedName>
</protein>
<comment type="similarity">
    <text evidence="2">Belongs to the BshC family.</text>
</comment>
<name>A0A3L7K0C2_9BACI</name>
<dbReference type="OrthoDB" id="9765151at2"/>
<dbReference type="PIRSF" id="PIRSF012535">
    <property type="entry name" value="UCP012535"/>
    <property type="match status" value="1"/>
</dbReference>
<evidence type="ECO:0000313" key="6">
    <source>
        <dbReference type="Proteomes" id="UP000276770"/>
    </source>
</evidence>
<feature type="domain" description="Bacillithiol biosynthesis BshC C-terminal coiled-coil" evidence="4">
    <location>
        <begin position="383"/>
        <end position="542"/>
    </location>
</feature>
<proteinExistence type="inferred from homology"/>